<dbReference type="OrthoDB" id="9802525at2"/>
<dbReference type="GO" id="GO:0016758">
    <property type="term" value="F:hexosyltransferase activity"/>
    <property type="evidence" value="ECO:0007669"/>
    <property type="project" value="TreeGrafter"/>
</dbReference>
<gene>
    <name evidence="3" type="ORF">Ga0061060_101212</name>
</gene>
<dbReference type="AlphaFoldDB" id="A0A0K6GJK7"/>
<protein>
    <submittedName>
        <fullName evidence="3">Glycosyltransferase involved in cell wall bisynthesis</fullName>
    </submittedName>
</protein>
<dbReference type="Gene3D" id="3.40.50.2000">
    <property type="entry name" value="Glycogen Phosphorylase B"/>
    <property type="match status" value="2"/>
</dbReference>
<feature type="domain" description="Glycosyl transferase family 1" evidence="1">
    <location>
        <begin position="188"/>
        <end position="345"/>
    </location>
</feature>
<dbReference type="InterPro" id="IPR028098">
    <property type="entry name" value="Glyco_trans_4-like_N"/>
</dbReference>
<name>A0A0K6GJK7_9BACL</name>
<organism evidence="3 4">
    <name type="scientific">Anoxybacillus suryakundensis</name>
    <dbReference type="NCBI Taxonomy" id="1325335"/>
    <lineage>
        <taxon>Bacteria</taxon>
        <taxon>Bacillati</taxon>
        <taxon>Bacillota</taxon>
        <taxon>Bacilli</taxon>
        <taxon>Bacillales</taxon>
        <taxon>Anoxybacillaceae</taxon>
        <taxon>Anoxybacillus</taxon>
    </lineage>
</organism>
<dbReference type="InterPro" id="IPR050194">
    <property type="entry name" value="Glycosyltransferase_grp1"/>
</dbReference>
<dbReference type="PANTHER" id="PTHR45947:SF3">
    <property type="entry name" value="SULFOQUINOVOSYL TRANSFERASE SQD2"/>
    <property type="match status" value="1"/>
</dbReference>
<feature type="domain" description="Glycosyltransferase subfamily 4-like N-terminal" evidence="2">
    <location>
        <begin position="14"/>
        <end position="177"/>
    </location>
</feature>
<proteinExistence type="predicted"/>
<accession>A0A0K6GJK7</accession>
<dbReference type="Pfam" id="PF13439">
    <property type="entry name" value="Glyco_transf_4"/>
    <property type="match status" value="1"/>
</dbReference>
<dbReference type="PANTHER" id="PTHR45947">
    <property type="entry name" value="SULFOQUINOVOSYL TRANSFERASE SQD2"/>
    <property type="match status" value="1"/>
</dbReference>
<sequence>MKIALFTDTFAPEVNGVAHTLKRWVDFLESHQVAYRVFAPETRTEDVSTNCIYHFKSFRFFLYPECRLAIPNTMTIREQLEQFQPTLIHIATPFNIGLCGLHYAKKMNIPFVASYHTHFDQYLHYYNLDFLSPWLWRYMHWFHRSAEKIFVPSEETLNELQQRGFTNLHIWSRGVDCTIFYPKEDNRSFRQAYGITEPYIVLYVGRLAREKNVDLLIQLAKQMPSSIRWMIVGDGPLKAQLQQIAPSNVTFTGFLRGDALAEAYAAADVFAFPSPTETFGNVVLESFASGTPVVCANRGGVTTIVKEQQTGLLCPPHDLNTWRAAIEYMLKNEEKRKQMGKAAREYAETKDWNSIFTELLSHYEQVMHKRESRYA</sequence>
<evidence type="ECO:0000313" key="3">
    <source>
        <dbReference type="EMBL" id="CUA78900.1"/>
    </source>
</evidence>
<keyword evidence="3" id="KW-0808">Transferase</keyword>
<dbReference type="STRING" id="1325335.GCA_001418025_00204"/>
<evidence type="ECO:0000259" key="1">
    <source>
        <dbReference type="Pfam" id="PF00534"/>
    </source>
</evidence>
<dbReference type="EMBL" id="CYGZ01000001">
    <property type="protein sequence ID" value="CUA78900.1"/>
    <property type="molecule type" value="Genomic_DNA"/>
</dbReference>
<dbReference type="Proteomes" id="UP000182738">
    <property type="component" value="Unassembled WGS sequence"/>
</dbReference>
<dbReference type="RefSeq" id="WP_055440151.1">
    <property type="nucleotide sequence ID" value="NZ_BAABDZ010000019.1"/>
</dbReference>
<evidence type="ECO:0000313" key="4">
    <source>
        <dbReference type="Proteomes" id="UP000182738"/>
    </source>
</evidence>
<dbReference type="SUPFAM" id="SSF53756">
    <property type="entry name" value="UDP-Glycosyltransferase/glycogen phosphorylase"/>
    <property type="match status" value="1"/>
</dbReference>
<evidence type="ECO:0000259" key="2">
    <source>
        <dbReference type="Pfam" id="PF13439"/>
    </source>
</evidence>
<dbReference type="InterPro" id="IPR001296">
    <property type="entry name" value="Glyco_trans_1"/>
</dbReference>
<reference evidence="4" key="1">
    <citation type="submission" date="2015-08" db="EMBL/GenBank/DDBJ databases">
        <authorList>
            <person name="Varghese N."/>
        </authorList>
    </citation>
    <scope>NUCLEOTIDE SEQUENCE [LARGE SCALE GENOMIC DNA]</scope>
    <source>
        <strain evidence="4">DSM 27374</strain>
    </source>
</reference>
<keyword evidence="4" id="KW-1185">Reference proteome</keyword>
<dbReference type="Pfam" id="PF00534">
    <property type="entry name" value="Glycos_transf_1"/>
    <property type="match status" value="1"/>
</dbReference>
<dbReference type="CDD" id="cd03814">
    <property type="entry name" value="GT4-like"/>
    <property type="match status" value="1"/>
</dbReference>